<dbReference type="InterPro" id="IPR001841">
    <property type="entry name" value="Znf_RING"/>
</dbReference>
<dbReference type="OrthoDB" id="21204at2759"/>
<dbReference type="InterPro" id="IPR010543">
    <property type="entry name" value="DUF1117"/>
</dbReference>
<feature type="domain" description="RING-type" evidence="10">
    <location>
        <begin position="152"/>
        <end position="201"/>
    </location>
</feature>
<comment type="caution">
    <text evidence="11">The sequence shown here is derived from an EMBL/GenBank/DDBJ whole genome shotgun (WGS) entry which is preliminary data.</text>
</comment>
<dbReference type="SUPFAM" id="SSF57850">
    <property type="entry name" value="RING/U-box"/>
    <property type="match status" value="1"/>
</dbReference>
<evidence type="ECO:0000256" key="8">
    <source>
        <dbReference type="PROSITE-ProRule" id="PRU00175"/>
    </source>
</evidence>
<feature type="region of interest" description="Disordered" evidence="9">
    <location>
        <begin position="35"/>
        <end position="58"/>
    </location>
</feature>
<feature type="compositionally biased region" description="Polar residues" evidence="9">
    <location>
        <begin position="36"/>
        <end position="45"/>
    </location>
</feature>
<dbReference type="Pfam" id="PF06547">
    <property type="entry name" value="DUF1117"/>
    <property type="match status" value="1"/>
</dbReference>
<reference evidence="11 12" key="1">
    <citation type="journal article" date="2018" name="Mol. Plant">
        <title>The genome of Artemisia annua provides insight into the evolution of Asteraceae family and artemisinin biosynthesis.</title>
        <authorList>
            <person name="Shen Q."/>
            <person name="Zhang L."/>
            <person name="Liao Z."/>
            <person name="Wang S."/>
            <person name="Yan T."/>
            <person name="Shi P."/>
            <person name="Liu M."/>
            <person name="Fu X."/>
            <person name="Pan Q."/>
            <person name="Wang Y."/>
            <person name="Lv Z."/>
            <person name="Lu X."/>
            <person name="Zhang F."/>
            <person name="Jiang W."/>
            <person name="Ma Y."/>
            <person name="Chen M."/>
            <person name="Hao X."/>
            <person name="Li L."/>
            <person name="Tang Y."/>
            <person name="Lv G."/>
            <person name="Zhou Y."/>
            <person name="Sun X."/>
            <person name="Brodelius P.E."/>
            <person name="Rose J.K.C."/>
            <person name="Tang K."/>
        </authorList>
    </citation>
    <scope>NUCLEOTIDE SEQUENCE [LARGE SCALE GENOMIC DNA]</scope>
    <source>
        <strain evidence="12">cv. Huhao1</strain>
        <tissue evidence="11">Leaf</tissue>
    </source>
</reference>
<dbReference type="EMBL" id="PKPP01000627">
    <property type="protein sequence ID" value="PWA90504.1"/>
    <property type="molecule type" value="Genomic_DNA"/>
</dbReference>
<dbReference type="Pfam" id="PF14369">
    <property type="entry name" value="Zn_ribbon_19"/>
    <property type="match status" value="1"/>
</dbReference>
<name>A0A2U1PXK2_ARTAN</name>
<keyword evidence="7" id="KW-0862">Zinc</keyword>
<evidence type="ECO:0000256" key="4">
    <source>
        <dbReference type="ARBA" id="ARBA00022723"/>
    </source>
</evidence>
<dbReference type="Pfam" id="PF13639">
    <property type="entry name" value="zf-RING_2"/>
    <property type="match status" value="1"/>
</dbReference>
<evidence type="ECO:0000313" key="11">
    <source>
        <dbReference type="EMBL" id="PWA90504.1"/>
    </source>
</evidence>
<evidence type="ECO:0000259" key="10">
    <source>
        <dbReference type="PROSITE" id="PS50089"/>
    </source>
</evidence>
<organism evidence="11 12">
    <name type="scientific">Artemisia annua</name>
    <name type="common">Sweet wormwood</name>
    <dbReference type="NCBI Taxonomy" id="35608"/>
    <lineage>
        <taxon>Eukaryota</taxon>
        <taxon>Viridiplantae</taxon>
        <taxon>Streptophyta</taxon>
        <taxon>Embryophyta</taxon>
        <taxon>Tracheophyta</taxon>
        <taxon>Spermatophyta</taxon>
        <taxon>Magnoliopsida</taxon>
        <taxon>eudicotyledons</taxon>
        <taxon>Gunneridae</taxon>
        <taxon>Pentapetalae</taxon>
        <taxon>asterids</taxon>
        <taxon>campanulids</taxon>
        <taxon>Asterales</taxon>
        <taxon>Asteraceae</taxon>
        <taxon>Asteroideae</taxon>
        <taxon>Anthemideae</taxon>
        <taxon>Artemisiinae</taxon>
        <taxon>Artemisia</taxon>
    </lineage>
</organism>
<keyword evidence="3" id="KW-0808">Transferase</keyword>
<dbReference type="GO" id="GO:0061630">
    <property type="term" value="F:ubiquitin protein ligase activity"/>
    <property type="evidence" value="ECO:0007669"/>
    <property type="project" value="UniProtKB-EC"/>
</dbReference>
<dbReference type="PROSITE" id="PS50089">
    <property type="entry name" value="ZF_RING_2"/>
    <property type="match status" value="1"/>
</dbReference>
<dbReference type="PANTHER" id="PTHR15710:SF217">
    <property type="entry name" value="E3 UBIQUITIN-PROTEIN LIGASE RDUF2"/>
    <property type="match status" value="1"/>
</dbReference>
<evidence type="ECO:0000256" key="7">
    <source>
        <dbReference type="ARBA" id="ARBA00022833"/>
    </source>
</evidence>
<dbReference type="EC" id="2.3.2.27" evidence="2"/>
<evidence type="ECO:0000256" key="9">
    <source>
        <dbReference type="SAM" id="MobiDB-lite"/>
    </source>
</evidence>
<dbReference type="Proteomes" id="UP000245207">
    <property type="component" value="Unassembled WGS sequence"/>
</dbReference>
<evidence type="ECO:0000256" key="6">
    <source>
        <dbReference type="ARBA" id="ARBA00022786"/>
    </source>
</evidence>
<evidence type="ECO:0000256" key="1">
    <source>
        <dbReference type="ARBA" id="ARBA00000900"/>
    </source>
</evidence>
<dbReference type="Gene3D" id="3.30.40.10">
    <property type="entry name" value="Zinc/RING finger domain, C3HC4 (zinc finger)"/>
    <property type="match status" value="1"/>
</dbReference>
<evidence type="ECO:0000256" key="3">
    <source>
        <dbReference type="ARBA" id="ARBA00022679"/>
    </source>
</evidence>
<evidence type="ECO:0000256" key="5">
    <source>
        <dbReference type="ARBA" id="ARBA00022771"/>
    </source>
</evidence>
<dbReference type="PANTHER" id="PTHR15710">
    <property type="entry name" value="E3 UBIQUITIN-PROTEIN LIGASE PRAJA"/>
    <property type="match status" value="1"/>
</dbReference>
<keyword evidence="6" id="KW-0833">Ubl conjugation pathway</keyword>
<dbReference type="GO" id="GO:0005737">
    <property type="term" value="C:cytoplasm"/>
    <property type="evidence" value="ECO:0007669"/>
    <property type="project" value="TreeGrafter"/>
</dbReference>
<dbReference type="InterPro" id="IPR013083">
    <property type="entry name" value="Znf_RING/FYVE/PHD"/>
</dbReference>
<dbReference type="InterPro" id="IPR039525">
    <property type="entry name" value="RNF126-like_zinc-ribbon"/>
</dbReference>
<dbReference type="SMART" id="SM00184">
    <property type="entry name" value="RING"/>
    <property type="match status" value="1"/>
</dbReference>
<gene>
    <name evidence="11" type="ORF">CTI12_AA100390</name>
</gene>
<evidence type="ECO:0000256" key="2">
    <source>
        <dbReference type="ARBA" id="ARBA00012483"/>
    </source>
</evidence>
<evidence type="ECO:0000313" key="12">
    <source>
        <dbReference type="Proteomes" id="UP000245207"/>
    </source>
</evidence>
<dbReference type="GO" id="GO:0008270">
    <property type="term" value="F:zinc ion binding"/>
    <property type="evidence" value="ECO:0007669"/>
    <property type="project" value="UniProtKB-KW"/>
</dbReference>
<protein>
    <recommendedName>
        <fullName evidence="2">RING-type E3 ubiquitin transferase</fullName>
        <ecNumber evidence="2">2.3.2.27</ecNumber>
    </recommendedName>
</protein>
<keyword evidence="4" id="KW-0479">Metal-binding</keyword>
<dbReference type="GO" id="GO:0016567">
    <property type="term" value="P:protein ubiquitination"/>
    <property type="evidence" value="ECO:0007669"/>
    <property type="project" value="TreeGrafter"/>
</dbReference>
<dbReference type="AlphaFoldDB" id="A0A2U1PXK2"/>
<accession>A0A2U1PXK2</accession>
<comment type="catalytic activity">
    <reaction evidence="1">
        <text>S-ubiquitinyl-[E2 ubiquitin-conjugating enzyme]-L-cysteine + [acceptor protein]-L-lysine = [E2 ubiquitin-conjugating enzyme]-L-cysteine + N(6)-ubiquitinyl-[acceptor protein]-L-lysine.</text>
        <dbReference type="EC" id="2.3.2.27"/>
    </reaction>
</comment>
<keyword evidence="12" id="KW-1185">Reference proteome</keyword>
<proteinExistence type="predicted"/>
<keyword evidence="5 8" id="KW-0863">Zinc-finger</keyword>
<sequence length="330" mass="36161">MTQSSYWCHRCSRFIISQQPPLFCPDCNSGFIEQIHSPTRPGSTPSPVPRSTGDVSPINPIIMLRGNPPTHGGFEMYYDDGVGSGLRPLPVSMSEFLLGSGFDRLLETLTQIEANGLGSGRVDPSQPASKAAIEALGTTEIKENHIASDLHCAVCKDVFELKTEVKEMPSESKREMPCQHLYHSECIIPWLSLRNSCPVCRHELPSNNNDNDNEPSGLTIWRLPGGGFAVGRRGRERDIPIVFNEIVSGLDIDGSPVRGLRGNGGLRRVFGGVFSCFGGGVRRRGLSSSSSSSSDDGVSNRSRFIPALFSSSSRRERPWAFDVNNRPQVW</sequence>